<evidence type="ECO:0000256" key="1">
    <source>
        <dbReference type="SAM" id="Phobius"/>
    </source>
</evidence>
<evidence type="ECO:0000313" key="2">
    <source>
        <dbReference type="EMBL" id="GHO49956.1"/>
    </source>
</evidence>
<evidence type="ECO:0008006" key="4">
    <source>
        <dbReference type="Google" id="ProtNLM"/>
    </source>
</evidence>
<dbReference type="Proteomes" id="UP000612362">
    <property type="component" value="Unassembled WGS sequence"/>
</dbReference>
<name>A0A8J3I7A3_9CHLR</name>
<evidence type="ECO:0000313" key="3">
    <source>
        <dbReference type="Proteomes" id="UP000612362"/>
    </source>
</evidence>
<keyword evidence="1" id="KW-0472">Membrane</keyword>
<organism evidence="2 3">
    <name type="scientific">Ktedonospora formicarum</name>
    <dbReference type="NCBI Taxonomy" id="2778364"/>
    <lineage>
        <taxon>Bacteria</taxon>
        <taxon>Bacillati</taxon>
        <taxon>Chloroflexota</taxon>
        <taxon>Ktedonobacteria</taxon>
        <taxon>Ktedonobacterales</taxon>
        <taxon>Ktedonobacteraceae</taxon>
        <taxon>Ktedonospora</taxon>
    </lineage>
</organism>
<keyword evidence="1" id="KW-0812">Transmembrane</keyword>
<keyword evidence="3" id="KW-1185">Reference proteome</keyword>
<feature type="transmembrane region" description="Helical" evidence="1">
    <location>
        <begin position="180"/>
        <end position="198"/>
    </location>
</feature>
<sequence>MSTTTSYRLSGIALLAGAVLSAVGYILSAFASGTDLQTLISPLSMTFSVVTILGSIFLLVGLPGMYLRQAKRAGVVGLLGFLFLFYVTLFQGIMVPFTSITFIPFLADHQIAPEIMANPPATWIPFFAVSMVGQVLGILLLAIASLRARVFPRWIGWTMVATLVLSAASMIPFFPEALSSLPAVVGMVALAGFGLNLLTPQQDSSNQTAPVSSPVEVRA</sequence>
<feature type="transmembrane region" description="Helical" evidence="1">
    <location>
        <begin position="78"/>
        <end position="103"/>
    </location>
</feature>
<accession>A0A8J3I7A3</accession>
<gene>
    <name evidence="2" type="ORF">KSX_81190</name>
</gene>
<feature type="transmembrane region" description="Helical" evidence="1">
    <location>
        <begin position="123"/>
        <end position="142"/>
    </location>
</feature>
<comment type="caution">
    <text evidence="2">The sequence shown here is derived from an EMBL/GenBank/DDBJ whole genome shotgun (WGS) entry which is preliminary data.</text>
</comment>
<dbReference type="RefSeq" id="WP_220199020.1">
    <property type="nucleotide sequence ID" value="NZ_BNJF01000006.1"/>
</dbReference>
<dbReference type="EMBL" id="BNJF01000006">
    <property type="protein sequence ID" value="GHO49956.1"/>
    <property type="molecule type" value="Genomic_DNA"/>
</dbReference>
<feature type="transmembrane region" description="Helical" evidence="1">
    <location>
        <begin position="12"/>
        <end position="31"/>
    </location>
</feature>
<feature type="transmembrane region" description="Helical" evidence="1">
    <location>
        <begin position="43"/>
        <end position="66"/>
    </location>
</feature>
<protein>
    <recommendedName>
        <fullName evidence="4">DUF4386 family protein</fullName>
    </recommendedName>
</protein>
<feature type="transmembrane region" description="Helical" evidence="1">
    <location>
        <begin position="154"/>
        <end position="174"/>
    </location>
</feature>
<reference evidence="2" key="1">
    <citation type="submission" date="2020-10" db="EMBL/GenBank/DDBJ databases">
        <title>Taxonomic study of unclassified bacteria belonging to the class Ktedonobacteria.</title>
        <authorList>
            <person name="Yabe S."/>
            <person name="Wang C.M."/>
            <person name="Zheng Y."/>
            <person name="Sakai Y."/>
            <person name="Cavaletti L."/>
            <person name="Monciardini P."/>
            <person name="Donadio S."/>
        </authorList>
    </citation>
    <scope>NUCLEOTIDE SEQUENCE</scope>
    <source>
        <strain evidence="2">SOSP1-1</strain>
    </source>
</reference>
<dbReference type="AlphaFoldDB" id="A0A8J3I7A3"/>
<proteinExistence type="predicted"/>
<keyword evidence="1" id="KW-1133">Transmembrane helix</keyword>